<dbReference type="AlphaFoldDB" id="A0A8X6Q4R9"/>
<evidence type="ECO:0000259" key="1">
    <source>
        <dbReference type="Pfam" id="PF13843"/>
    </source>
</evidence>
<evidence type="ECO:0000313" key="3">
    <source>
        <dbReference type="Proteomes" id="UP000887013"/>
    </source>
</evidence>
<organism evidence="2 3">
    <name type="scientific">Nephila pilipes</name>
    <name type="common">Giant wood spider</name>
    <name type="synonym">Nephila maculata</name>
    <dbReference type="NCBI Taxonomy" id="299642"/>
    <lineage>
        <taxon>Eukaryota</taxon>
        <taxon>Metazoa</taxon>
        <taxon>Ecdysozoa</taxon>
        <taxon>Arthropoda</taxon>
        <taxon>Chelicerata</taxon>
        <taxon>Arachnida</taxon>
        <taxon>Araneae</taxon>
        <taxon>Araneomorphae</taxon>
        <taxon>Entelegynae</taxon>
        <taxon>Araneoidea</taxon>
        <taxon>Nephilidae</taxon>
        <taxon>Nephila</taxon>
    </lineage>
</organism>
<sequence>MIPDQDNLLLSDHVVLRLMEPLLGKGKNVTTNKFFTSLTLAEKLMANYANIVGSMKQSRWGIPDATKYSKHPLYSTWCHKHNDFTLIVHHCKKDNNILVLRTMY</sequence>
<keyword evidence="3" id="KW-1185">Reference proteome</keyword>
<comment type="caution">
    <text evidence="2">The sequence shown here is derived from an EMBL/GenBank/DDBJ whole genome shotgun (WGS) entry which is preliminary data.</text>
</comment>
<feature type="domain" description="PiggyBac transposable element-derived protein" evidence="1">
    <location>
        <begin position="6"/>
        <end position="100"/>
    </location>
</feature>
<name>A0A8X6Q4R9_NEPPI</name>
<dbReference type="Proteomes" id="UP000887013">
    <property type="component" value="Unassembled WGS sequence"/>
</dbReference>
<dbReference type="EMBL" id="BMAW01027065">
    <property type="protein sequence ID" value="GFU00099.1"/>
    <property type="molecule type" value="Genomic_DNA"/>
</dbReference>
<gene>
    <name evidence="2" type="ORF">NPIL_112831</name>
</gene>
<dbReference type="OrthoDB" id="6436655at2759"/>
<proteinExistence type="predicted"/>
<accession>A0A8X6Q4R9</accession>
<dbReference type="Pfam" id="PF13843">
    <property type="entry name" value="DDE_Tnp_1_7"/>
    <property type="match status" value="1"/>
</dbReference>
<evidence type="ECO:0000313" key="2">
    <source>
        <dbReference type="EMBL" id="GFU00099.1"/>
    </source>
</evidence>
<dbReference type="InterPro" id="IPR029526">
    <property type="entry name" value="PGBD"/>
</dbReference>
<reference evidence="2" key="1">
    <citation type="submission" date="2020-08" db="EMBL/GenBank/DDBJ databases">
        <title>Multicomponent nature underlies the extraordinary mechanical properties of spider dragline silk.</title>
        <authorList>
            <person name="Kono N."/>
            <person name="Nakamura H."/>
            <person name="Mori M."/>
            <person name="Yoshida Y."/>
            <person name="Ohtoshi R."/>
            <person name="Malay A.D."/>
            <person name="Moran D.A.P."/>
            <person name="Tomita M."/>
            <person name="Numata K."/>
            <person name="Arakawa K."/>
        </authorList>
    </citation>
    <scope>NUCLEOTIDE SEQUENCE</scope>
</reference>
<protein>
    <recommendedName>
        <fullName evidence="1">PiggyBac transposable element-derived protein domain-containing protein</fullName>
    </recommendedName>
</protein>